<dbReference type="STRING" id="408074.SAMN05660909_00094"/>
<protein>
    <submittedName>
        <fullName evidence="2">HEPN domain-containing protein</fullName>
    </submittedName>
</protein>
<reference evidence="3" key="1">
    <citation type="submission" date="2016-10" db="EMBL/GenBank/DDBJ databases">
        <authorList>
            <person name="Varghese N."/>
            <person name="Submissions S."/>
        </authorList>
    </citation>
    <scope>NUCLEOTIDE SEQUENCE [LARGE SCALE GENOMIC DNA]</scope>
    <source>
        <strain evidence="3">DSM 23920</strain>
    </source>
</reference>
<sequence length="289" mass="34352">MKNSLEHLPADKQAIIHRTLNDIIRIIEPEIVILYGSYATGNWVEDRYTEDHVTLEYRSDYDYLVITKDDCDKYDMWINAIQMKHLAKYQVEVNIICYSVDYVNSRLSEGMFFFSDIQQQGIVLYDTKRFSLTKKRQLAASEKKAIAREHFDIWFPAAQSAWRGANFYLEEGDLYEADFMLHRSMESAYNAILPIFWGNRPKTHNLDKLRQFGKPYSIELMKVFPKNSEYEVHLFNQLKKGYIHARYKRKSFVITQEEVQELINRMKTFLDITERICLEKIASFDTEQQ</sequence>
<dbReference type="Gene3D" id="3.30.460.10">
    <property type="entry name" value="Beta Polymerase, domain 2"/>
    <property type="match status" value="1"/>
</dbReference>
<keyword evidence="3" id="KW-1185">Reference proteome</keyword>
<dbReference type="Gene3D" id="1.20.120.330">
    <property type="entry name" value="Nucleotidyltransferases domain 2"/>
    <property type="match status" value="1"/>
</dbReference>
<name>A0A1H3WUW4_9BACT</name>
<dbReference type="SMART" id="SM00748">
    <property type="entry name" value="HEPN"/>
    <property type="match status" value="1"/>
</dbReference>
<proteinExistence type="predicted"/>
<evidence type="ECO:0000259" key="1">
    <source>
        <dbReference type="PROSITE" id="PS50910"/>
    </source>
</evidence>
<accession>A0A1H3WUW4</accession>
<gene>
    <name evidence="2" type="ORF">SAMN05660909_00094</name>
</gene>
<dbReference type="PANTHER" id="PTHR33933:SF1">
    <property type="entry name" value="PROTEIN ADENYLYLTRANSFERASE MNTA-RELATED"/>
    <property type="match status" value="1"/>
</dbReference>
<dbReference type="InterPro" id="IPR043519">
    <property type="entry name" value="NT_sf"/>
</dbReference>
<dbReference type="Proteomes" id="UP000199656">
    <property type="component" value="Unassembled WGS sequence"/>
</dbReference>
<dbReference type="OrthoDB" id="1321649at2"/>
<dbReference type="PANTHER" id="PTHR33933">
    <property type="entry name" value="NUCLEOTIDYLTRANSFERASE"/>
    <property type="match status" value="1"/>
</dbReference>
<dbReference type="CDD" id="cd05403">
    <property type="entry name" value="NT_KNTase_like"/>
    <property type="match status" value="1"/>
</dbReference>
<dbReference type="Pfam" id="PF05168">
    <property type="entry name" value="HEPN"/>
    <property type="match status" value="1"/>
</dbReference>
<dbReference type="SUPFAM" id="SSF81301">
    <property type="entry name" value="Nucleotidyltransferase"/>
    <property type="match status" value="1"/>
</dbReference>
<dbReference type="InterPro" id="IPR007842">
    <property type="entry name" value="HEPN_dom"/>
</dbReference>
<dbReference type="RefSeq" id="WP_089757500.1">
    <property type="nucleotide sequence ID" value="NZ_BKAT01000015.1"/>
</dbReference>
<organism evidence="2 3">
    <name type="scientific">Chitinophaga terrae</name>
    <name type="common">ex Kim and Jung 2007</name>
    <dbReference type="NCBI Taxonomy" id="408074"/>
    <lineage>
        <taxon>Bacteria</taxon>
        <taxon>Pseudomonadati</taxon>
        <taxon>Bacteroidota</taxon>
        <taxon>Chitinophagia</taxon>
        <taxon>Chitinophagales</taxon>
        <taxon>Chitinophagaceae</taxon>
        <taxon>Chitinophaga</taxon>
    </lineage>
</organism>
<evidence type="ECO:0000313" key="3">
    <source>
        <dbReference type="Proteomes" id="UP000199656"/>
    </source>
</evidence>
<evidence type="ECO:0000313" key="2">
    <source>
        <dbReference type="EMBL" id="SDZ90913.1"/>
    </source>
</evidence>
<dbReference type="EMBL" id="FNRL01000001">
    <property type="protein sequence ID" value="SDZ90913.1"/>
    <property type="molecule type" value="Genomic_DNA"/>
</dbReference>
<dbReference type="SUPFAM" id="SSF81593">
    <property type="entry name" value="Nucleotidyltransferase substrate binding subunit/domain"/>
    <property type="match status" value="1"/>
</dbReference>
<dbReference type="PROSITE" id="PS50910">
    <property type="entry name" value="HEPN"/>
    <property type="match status" value="1"/>
</dbReference>
<dbReference type="InterPro" id="IPR052548">
    <property type="entry name" value="Type_VII_TA_antitoxin"/>
</dbReference>
<dbReference type="AlphaFoldDB" id="A0A1H3WUW4"/>
<feature type="domain" description="HEPN" evidence="1">
    <location>
        <begin position="155"/>
        <end position="269"/>
    </location>
</feature>